<evidence type="ECO:0000256" key="4">
    <source>
        <dbReference type="ARBA" id="ARBA00010136"/>
    </source>
</evidence>
<evidence type="ECO:0000259" key="28">
    <source>
        <dbReference type="Pfam" id="PF17900"/>
    </source>
</evidence>
<dbReference type="GO" id="GO:0005615">
    <property type="term" value="C:extracellular space"/>
    <property type="evidence" value="ECO:0007669"/>
    <property type="project" value="TreeGrafter"/>
</dbReference>
<dbReference type="GO" id="GO:0098552">
    <property type="term" value="C:side of membrane"/>
    <property type="evidence" value="ECO:0007669"/>
    <property type="project" value="UniProtKB-KW"/>
</dbReference>
<dbReference type="SUPFAM" id="SSF55486">
    <property type="entry name" value="Metalloproteases ('zincins'), catalytic domain"/>
    <property type="match status" value="1"/>
</dbReference>
<evidence type="ECO:0000259" key="26">
    <source>
        <dbReference type="Pfam" id="PF01433"/>
    </source>
</evidence>
<dbReference type="InterPro" id="IPR034016">
    <property type="entry name" value="M1_APN-typ"/>
</dbReference>
<comment type="catalytic activity">
    <reaction evidence="1">
        <text>Release of an N-terminal amino acid, Xaa-|-Yaa- from a peptide, amide or arylamide. Xaa is preferably Ala, but may be most amino acids including Pro (slow action). When a terminal hydrophobic residue is followed by a prolyl residue, the two may be released as an intact Xaa-Pro dipeptide.</text>
        <dbReference type="EC" id="3.4.11.2"/>
    </reaction>
</comment>
<evidence type="ECO:0000256" key="17">
    <source>
        <dbReference type="ARBA" id="ARBA00023049"/>
    </source>
</evidence>
<comment type="caution">
    <text evidence="29">The sequence shown here is derived from an EMBL/GenBank/DDBJ whole genome shotgun (WGS) entry which is preliminary data.</text>
</comment>
<evidence type="ECO:0000256" key="19">
    <source>
        <dbReference type="ARBA" id="ARBA00023157"/>
    </source>
</evidence>
<keyword evidence="14 22" id="KW-0862">Zinc</keyword>
<dbReference type="GO" id="GO:0005737">
    <property type="term" value="C:cytoplasm"/>
    <property type="evidence" value="ECO:0007669"/>
    <property type="project" value="TreeGrafter"/>
</dbReference>
<keyword evidence="8" id="KW-0336">GPI-anchor</keyword>
<dbReference type="GO" id="GO:0043171">
    <property type="term" value="P:peptide catabolic process"/>
    <property type="evidence" value="ECO:0007669"/>
    <property type="project" value="TreeGrafter"/>
</dbReference>
<dbReference type="InterPro" id="IPR042097">
    <property type="entry name" value="Aminopeptidase_N-like_N_sf"/>
</dbReference>
<reference evidence="29 30" key="1">
    <citation type="submission" date="2023-03" db="EMBL/GenBank/DDBJ databases">
        <title>High-quality genome of Scylla paramamosain provides insights in environmental adaptation.</title>
        <authorList>
            <person name="Zhang L."/>
        </authorList>
    </citation>
    <scope>NUCLEOTIDE SEQUENCE [LARGE SCALE GENOMIC DNA]</scope>
    <source>
        <strain evidence="29">LZ_2023a</strain>
        <tissue evidence="29">Muscle</tissue>
    </source>
</reference>
<keyword evidence="8" id="KW-0449">Lipoprotein</keyword>
<evidence type="ECO:0000256" key="9">
    <source>
        <dbReference type="ARBA" id="ARBA00022670"/>
    </source>
</evidence>
<dbReference type="Proteomes" id="UP001487740">
    <property type="component" value="Unassembled WGS sequence"/>
</dbReference>
<dbReference type="InterPro" id="IPR014782">
    <property type="entry name" value="Peptidase_M1_dom"/>
</dbReference>
<feature type="binding site" evidence="22">
    <location>
        <position position="456"/>
    </location>
    <ligand>
        <name>Zn(2+)</name>
        <dbReference type="ChEBI" id="CHEBI:29105"/>
        <note>catalytic</note>
    </ligand>
</feature>
<protein>
    <recommendedName>
        <fullName evidence="6">Aminopeptidase N</fullName>
        <ecNumber evidence="5">3.4.11.2</ecNumber>
    </recommendedName>
</protein>
<keyword evidence="13" id="KW-0378">Hydrolase</keyword>
<dbReference type="GO" id="GO:0006508">
    <property type="term" value="P:proteolysis"/>
    <property type="evidence" value="ECO:0007669"/>
    <property type="project" value="UniProtKB-KW"/>
</dbReference>
<evidence type="ECO:0000256" key="24">
    <source>
        <dbReference type="SAM" id="MobiDB-lite"/>
    </source>
</evidence>
<evidence type="ECO:0000256" key="1">
    <source>
        <dbReference type="ARBA" id="ARBA00000098"/>
    </source>
</evidence>
<evidence type="ECO:0000256" key="5">
    <source>
        <dbReference type="ARBA" id="ARBA00012564"/>
    </source>
</evidence>
<dbReference type="Gene3D" id="1.25.50.20">
    <property type="match status" value="1"/>
</dbReference>
<keyword evidence="30" id="KW-1185">Reference proteome</keyword>
<accession>A0AAW0UQ90</accession>
<proteinExistence type="inferred from homology"/>
<keyword evidence="15" id="KW-0735">Signal-anchor</keyword>
<keyword evidence="20" id="KW-0325">Glycoprotein</keyword>
<evidence type="ECO:0000256" key="25">
    <source>
        <dbReference type="SAM" id="Phobius"/>
    </source>
</evidence>
<evidence type="ECO:0000256" key="20">
    <source>
        <dbReference type="ARBA" id="ARBA00023180"/>
    </source>
</evidence>
<evidence type="ECO:0000256" key="15">
    <source>
        <dbReference type="ARBA" id="ARBA00022968"/>
    </source>
</evidence>
<dbReference type="GO" id="GO:0016285">
    <property type="term" value="F:alanyl aminopeptidase activity"/>
    <property type="evidence" value="ECO:0007669"/>
    <property type="project" value="UniProtKB-EC"/>
</dbReference>
<sequence>MTRSSDVVAMDVHASDSHMVSFGKKSGCFVSRSVVWLFAILFVSGLVATGLLVYFFAPHFKTEDSVRSTETQVVVEQIPRIKMLPTTTTPTTTTTTTTTTTATTKRPSSTTTTTTTTAPEKEKVDVRLPRALRPLHYLVRLQPLINGNFSILGYVEVEMEVLEATSNITLHIRDIITYNDTVKLRAAQDPTGPGLAIAAHQFDNEREFYVAHLNETLQPGDKYVLSMHFIGLLNDMMKGFYRSSYRHADGTETWLAATQFQATDARRAFPCFDEPGLKATFEVHLARQSNMTSLSNMPIKETIPMEDQEGWLWDQYHTTVPMSTYLLAFVISDFGYLKVTTNGAVLFRTWAKKPVLYQATYAHQVGPAILDHFAKYFNQSYPLPKLDMIAVAGFPAGAMENWGLVTYGEPVLLYDHAVSTPMNKFYVVAFVAHELVHQWFGNLVTPRWWTDIWLNEGFASYLEFIGMQSVEPSWKVMELFVDLRLQSVMHNDDVQSSHPIRIEVHHPNEITQIFDRITYSKGSTIIRMMNHFLTEAAFRHGLSTYLDAFKYDNAEQDDLWLHLTKAAHEAGTLPLNLTVKTIMDTWTLQMGYPVIKVERSADGTSATVSQERFLLVKDDNADDTHDYKWWVPLTYTSQDQPDFSQTQAKVWMKDSEAQVTVTSLPPKDHWVIFNLQQTGYYRVNYDDHNWNLLIQQLLTDHRAIATVNRAQIIDDALDLARAGQMSYSVAFKVFKYLDQEREYLPWKAAISSLTYVRSMFKLTGAYGALKNYTLNLVLPLYDVIGFDDNPNDLLQESLLRQTVLNWACVLGHQPCLDTAHQLYRQWMLHPHNESIFTPNIKWVVYCRGVEMGGEEEWNFAWSHYLKSNVASEKTRLLSAMGCTKKEWLLSRYLNMAFNDKSGIGKQDSEKVFGAVAGNDLGRTLAWNYLRTNWKKIYDYFGGKAKSSLISSATQDFNTEQHLKEMMAFKEERGKELSAASRTTDQVMEKTKNNMAWMKHNYIIITAWLQNEGYTTHLKNV</sequence>
<dbReference type="InterPro" id="IPR027268">
    <property type="entry name" value="Peptidase_M4/M1_CTD_sf"/>
</dbReference>
<keyword evidence="10 25" id="KW-0812">Transmembrane</keyword>
<evidence type="ECO:0000256" key="18">
    <source>
        <dbReference type="ARBA" id="ARBA00023136"/>
    </source>
</evidence>
<evidence type="ECO:0000256" key="23">
    <source>
        <dbReference type="PIRSR" id="PIRSR634016-4"/>
    </source>
</evidence>
<dbReference type="GO" id="GO:0042277">
    <property type="term" value="F:peptide binding"/>
    <property type="evidence" value="ECO:0007669"/>
    <property type="project" value="TreeGrafter"/>
</dbReference>
<dbReference type="FunFam" id="2.60.40.1730:FF:000012">
    <property type="entry name" value="Aminopeptidase N"/>
    <property type="match status" value="1"/>
</dbReference>
<name>A0AAW0UQ90_SCYPA</name>
<dbReference type="PRINTS" id="PR00756">
    <property type="entry name" value="ALADIPTASE"/>
</dbReference>
<dbReference type="FunFam" id="1.10.390.10:FF:000016">
    <property type="entry name" value="Glutamyl aminopeptidase"/>
    <property type="match status" value="1"/>
</dbReference>
<dbReference type="PANTHER" id="PTHR11533:SF294">
    <property type="entry name" value="THYROTROPIN-RELEASING HORMONE-DEGRADING ECTOENZYME"/>
    <property type="match status" value="1"/>
</dbReference>
<dbReference type="Pfam" id="PF17900">
    <property type="entry name" value="Peptidase_M1_N"/>
    <property type="match status" value="1"/>
</dbReference>
<dbReference type="CDD" id="cd09601">
    <property type="entry name" value="M1_APN-Q_like"/>
    <property type="match status" value="1"/>
</dbReference>
<feature type="binding site" evidence="22">
    <location>
        <position position="433"/>
    </location>
    <ligand>
        <name>Zn(2+)</name>
        <dbReference type="ChEBI" id="CHEBI:29105"/>
        <note>catalytic</note>
    </ligand>
</feature>
<feature type="site" description="Transition state stabilizer" evidence="23">
    <location>
        <position position="519"/>
    </location>
</feature>
<dbReference type="InterPro" id="IPR001930">
    <property type="entry name" value="Peptidase_M1"/>
</dbReference>
<gene>
    <name evidence="29" type="ORF">O3P69_001271</name>
</gene>
<dbReference type="Pfam" id="PF01433">
    <property type="entry name" value="Peptidase_M1"/>
    <property type="match status" value="1"/>
</dbReference>
<dbReference type="AlphaFoldDB" id="A0AAW0UQ90"/>
<dbReference type="InterPro" id="IPR024571">
    <property type="entry name" value="ERAP1-like_C_dom"/>
</dbReference>
<evidence type="ECO:0000259" key="27">
    <source>
        <dbReference type="Pfam" id="PF11838"/>
    </source>
</evidence>
<evidence type="ECO:0000256" key="11">
    <source>
        <dbReference type="ARBA" id="ARBA00022723"/>
    </source>
</evidence>
<feature type="domain" description="ERAP1-like C-terminal" evidence="27">
    <location>
        <begin position="670"/>
        <end position="991"/>
    </location>
</feature>
<feature type="active site" description="Proton acceptor" evidence="21">
    <location>
        <position position="434"/>
    </location>
</feature>
<feature type="domain" description="Aminopeptidase N-like N-terminal" evidence="28">
    <location>
        <begin position="134"/>
        <end position="326"/>
    </location>
</feature>
<evidence type="ECO:0000256" key="3">
    <source>
        <dbReference type="ARBA" id="ARBA00004609"/>
    </source>
</evidence>
<keyword evidence="11 22" id="KW-0479">Metal-binding</keyword>
<evidence type="ECO:0000313" key="30">
    <source>
        <dbReference type="Proteomes" id="UP001487740"/>
    </source>
</evidence>
<feature type="binding site" evidence="22">
    <location>
        <position position="437"/>
    </location>
    <ligand>
        <name>Zn(2+)</name>
        <dbReference type="ChEBI" id="CHEBI:29105"/>
        <note>catalytic</note>
    </ligand>
</feature>
<dbReference type="EC" id="3.4.11.2" evidence="5"/>
<evidence type="ECO:0000256" key="21">
    <source>
        <dbReference type="PIRSR" id="PIRSR634016-1"/>
    </source>
</evidence>
<dbReference type="FunFam" id="2.60.40.1910:FF:000008">
    <property type="entry name" value="Aminopeptidase"/>
    <property type="match status" value="1"/>
</dbReference>
<comment type="cofactor">
    <cofactor evidence="22">
        <name>Zn(2+)</name>
        <dbReference type="ChEBI" id="CHEBI:29105"/>
    </cofactor>
    <text evidence="22">Binds 1 zinc ion per subunit.</text>
</comment>
<keyword evidence="19" id="KW-1015">Disulfide bond</keyword>
<keyword evidence="18 25" id="KW-0472">Membrane</keyword>
<dbReference type="Gene3D" id="2.60.40.1730">
    <property type="entry name" value="tricorn interacting facor f3 domain"/>
    <property type="match status" value="1"/>
</dbReference>
<dbReference type="InterPro" id="IPR050344">
    <property type="entry name" value="Peptidase_M1_aminopeptidases"/>
</dbReference>
<dbReference type="Pfam" id="PF11838">
    <property type="entry name" value="ERAP1_C"/>
    <property type="match status" value="1"/>
</dbReference>
<dbReference type="EMBL" id="JARAKH010000008">
    <property type="protein sequence ID" value="KAK8402061.1"/>
    <property type="molecule type" value="Genomic_DNA"/>
</dbReference>
<keyword evidence="7" id="KW-1003">Cell membrane</keyword>
<dbReference type="SUPFAM" id="SSF63737">
    <property type="entry name" value="Leukotriene A4 hydrolase N-terminal domain"/>
    <property type="match status" value="1"/>
</dbReference>
<keyword evidence="16 25" id="KW-1133">Transmembrane helix</keyword>
<evidence type="ECO:0000256" key="13">
    <source>
        <dbReference type="ARBA" id="ARBA00022801"/>
    </source>
</evidence>
<comment type="subcellular location">
    <subcellularLocation>
        <location evidence="3">Cell membrane</location>
        <topology evidence="3">Lipid-anchor</topology>
        <topology evidence="3">GPI-anchor</topology>
    </subcellularLocation>
    <subcellularLocation>
        <location evidence="2">Membrane</location>
        <topology evidence="2">Single-pass type II membrane protein</topology>
    </subcellularLocation>
</comment>
<dbReference type="GO" id="GO:0070006">
    <property type="term" value="F:metalloaminopeptidase activity"/>
    <property type="evidence" value="ECO:0007669"/>
    <property type="project" value="TreeGrafter"/>
</dbReference>
<evidence type="ECO:0000256" key="6">
    <source>
        <dbReference type="ARBA" id="ARBA00015611"/>
    </source>
</evidence>
<organism evidence="29 30">
    <name type="scientific">Scylla paramamosain</name>
    <name type="common">Mud crab</name>
    <dbReference type="NCBI Taxonomy" id="85552"/>
    <lineage>
        <taxon>Eukaryota</taxon>
        <taxon>Metazoa</taxon>
        <taxon>Ecdysozoa</taxon>
        <taxon>Arthropoda</taxon>
        <taxon>Crustacea</taxon>
        <taxon>Multicrustacea</taxon>
        <taxon>Malacostraca</taxon>
        <taxon>Eumalacostraca</taxon>
        <taxon>Eucarida</taxon>
        <taxon>Decapoda</taxon>
        <taxon>Pleocyemata</taxon>
        <taxon>Brachyura</taxon>
        <taxon>Eubrachyura</taxon>
        <taxon>Portunoidea</taxon>
        <taxon>Portunidae</taxon>
        <taxon>Portuninae</taxon>
        <taxon>Scylla</taxon>
    </lineage>
</organism>
<evidence type="ECO:0000256" key="16">
    <source>
        <dbReference type="ARBA" id="ARBA00022989"/>
    </source>
</evidence>
<keyword evidence="12" id="KW-0732">Signal</keyword>
<dbReference type="GO" id="GO:0008270">
    <property type="term" value="F:zinc ion binding"/>
    <property type="evidence" value="ECO:0007669"/>
    <property type="project" value="InterPro"/>
</dbReference>
<dbReference type="InterPro" id="IPR045357">
    <property type="entry name" value="Aminopeptidase_N-like_N"/>
</dbReference>
<evidence type="ECO:0000256" key="22">
    <source>
        <dbReference type="PIRSR" id="PIRSR634016-3"/>
    </source>
</evidence>
<dbReference type="Gene3D" id="1.10.390.10">
    <property type="entry name" value="Neutral Protease Domain 2"/>
    <property type="match status" value="1"/>
</dbReference>
<keyword evidence="17" id="KW-0482">Metalloprotease</keyword>
<dbReference type="PANTHER" id="PTHR11533">
    <property type="entry name" value="PROTEASE M1 ZINC METALLOPROTEASE"/>
    <property type="match status" value="1"/>
</dbReference>
<dbReference type="FunFam" id="1.25.50.20:FF:000001">
    <property type="entry name" value="Aminopeptidase"/>
    <property type="match status" value="1"/>
</dbReference>
<keyword evidence="9" id="KW-0645">Protease</keyword>
<evidence type="ECO:0000256" key="7">
    <source>
        <dbReference type="ARBA" id="ARBA00022475"/>
    </source>
</evidence>
<feature type="transmembrane region" description="Helical" evidence="25">
    <location>
        <begin position="34"/>
        <end position="57"/>
    </location>
</feature>
<evidence type="ECO:0000313" key="29">
    <source>
        <dbReference type="EMBL" id="KAK8402061.1"/>
    </source>
</evidence>
<feature type="region of interest" description="Disordered" evidence="24">
    <location>
        <begin position="86"/>
        <end position="121"/>
    </location>
</feature>
<dbReference type="Gene3D" id="2.60.40.1910">
    <property type="match status" value="1"/>
</dbReference>
<evidence type="ECO:0000256" key="12">
    <source>
        <dbReference type="ARBA" id="ARBA00022729"/>
    </source>
</evidence>
<evidence type="ECO:0000256" key="14">
    <source>
        <dbReference type="ARBA" id="ARBA00022833"/>
    </source>
</evidence>
<comment type="similarity">
    <text evidence="4">Belongs to the peptidase M1 family.</text>
</comment>
<evidence type="ECO:0000256" key="10">
    <source>
        <dbReference type="ARBA" id="ARBA00022692"/>
    </source>
</evidence>
<dbReference type="GO" id="GO:0005886">
    <property type="term" value="C:plasma membrane"/>
    <property type="evidence" value="ECO:0007669"/>
    <property type="project" value="UniProtKB-SubCell"/>
</dbReference>
<evidence type="ECO:0000256" key="2">
    <source>
        <dbReference type="ARBA" id="ARBA00004606"/>
    </source>
</evidence>
<feature type="compositionally biased region" description="Low complexity" evidence="24">
    <location>
        <begin position="86"/>
        <end position="118"/>
    </location>
</feature>
<feature type="domain" description="Peptidase M1 membrane alanine aminopeptidase" evidence="26">
    <location>
        <begin position="361"/>
        <end position="586"/>
    </location>
</feature>
<evidence type="ECO:0000256" key="8">
    <source>
        <dbReference type="ARBA" id="ARBA00022622"/>
    </source>
</evidence>